<dbReference type="PRINTS" id="PR02008">
    <property type="entry name" value="RCMTFAMILY"/>
</dbReference>
<protein>
    <submittedName>
        <fullName evidence="10">MFS transporter</fullName>
    </submittedName>
</protein>
<evidence type="ECO:0000256" key="6">
    <source>
        <dbReference type="SAM" id="Coils"/>
    </source>
</evidence>
<dbReference type="Gene3D" id="1.10.940.10">
    <property type="entry name" value="NusB-like"/>
    <property type="match status" value="1"/>
</dbReference>
<gene>
    <name evidence="10" type="ORF">CO661_20950</name>
    <name evidence="9" type="ORF">GHK48_10935</name>
</gene>
<name>A0A2A6LTJ6_RHIFR</name>
<dbReference type="PANTHER" id="PTHR22807">
    <property type="entry name" value="NOP2 YEAST -RELATED NOL1/NOP2/FMU SUN DOMAIN-CONTAINING"/>
    <property type="match status" value="1"/>
</dbReference>
<feature type="compositionally biased region" description="Basic and acidic residues" evidence="7">
    <location>
        <begin position="1"/>
        <end position="11"/>
    </location>
</feature>
<reference evidence="9" key="3">
    <citation type="submission" date="2019-10" db="EMBL/GenBank/DDBJ databases">
        <authorList>
            <person name="Sugawara M."/>
            <person name="Epstein B."/>
            <person name="Badgley B."/>
            <person name="Unno T."/>
            <person name="Xu L."/>
            <person name="Reese J."/>
            <person name="Gyaneshwar P."/>
            <person name="Denny R."/>
            <person name="Mudege J."/>
            <person name="Bharti A."/>
            <person name="Farmer A."/>
            <person name="May G."/>
            <person name="Woodward J."/>
            <person name="Medigue C."/>
            <person name="Vallenet D."/>
            <person name="Lajus A."/>
            <person name="Rouy Z."/>
            <person name="Martinez-Vaz B."/>
            <person name="Tiffin P."/>
            <person name="Young N."/>
            <person name="Sadowsky M."/>
        </authorList>
    </citation>
    <scope>NUCLEOTIDE SEQUENCE</scope>
    <source>
        <strain evidence="9">USDA205</strain>
    </source>
</reference>
<evidence type="ECO:0000313" key="12">
    <source>
        <dbReference type="Proteomes" id="UP000466694"/>
    </source>
</evidence>
<dbReference type="Gene3D" id="3.40.50.150">
    <property type="entry name" value="Vaccinia Virus protein VP39"/>
    <property type="match status" value="1"/>
</dbReference>
<dbReference type="InterPro" id="IPR049560">
    <property type="entry name" value="MeTrfase_RsmB-F_NOP2_cat"/>
</dbReference>
<dbReference type="GeneID" id="48974957"/>
<feature type="binding site" evidence="5">
    <location>
        <begin position="282"/>
        <end position="288"/>
    </location>
    <ligand>
        <name>S-adenosyl-L-methionine</name>
        <dbReference type="ChEBI" id="CHEBI:59789"/>
    </ligand>
</feature>
<feature type="binding site" evidence="5">
    <location>
        <position position="345"/>
    </location>
    <ligand>
        <name>S-adenosyl-L-methionine</name>
        <dbReference type="ChEBI" id="CHEBI:59789"/>
    </ligand>
</feature>
<keyword evidence="2 5" id="KW-0808">Transferase</keyword>
<dbReference type="RefSeq" id="WP_014330350.1">
    <property type="nucleotide sequence ID" value="NZ_BJNI01000025.1"/>
</dbReference>
<evidence type="ECO:0000313" key="10">
    <source>
        <dbReference type="EMBL" id="PDT45871.1"/>
    </source>
</evidence>
<dbReference type="InterPro" id="IPR001678">
    <property type="entry name" value="MeTrfase_RsmB-F_NOP2_dom"/>
</dbReference>
<dbReference type="SUPFAM" id="SSF53335">
    <property type="entry name" value="S-adenosyl-L-methionine-dependent methyltransferases"/>
    <property type="match status" value="1"/>
</dbReference>
<dbReference type="EMBL" id="WISZ01000094">
    <property type="protein sequence ID" value="MQX08782.1"/>
    <property type="molecule type" value="Genomic_DNA"/>
</dbReference>
<evidence type="ECO:0000256" key="2">
    <source>
        <dbReference type="ARBA" id="ARBA00022679"/>
    </source>
</evidence>
<dbReference type="GO" id="GO:0001510">
    <property type="term" value="P:RNA methylation"/>
    <property type="evidence" value="ECO:0007669"/>
    <property type="project" value="InterPro"/>
</dbReference>
<evidence type="ECO:0000256" key="3">
    <source>
        <dbReference type="ARBA" id="ARBA00022691"/>
    </source>
</evidence>
<evidence type="ECO:0000256" key="4">
    <source>
        <dbReference type="ARBA" id="ARBA00022884"/>
    </source>
</evidence>
<dbReference type="Proteomes" id="UP000466694">
    <property type="component" value="Unassembled WGS sequence"/>
</dbReference>
<feature type="region of interest" description="Disordered" evidence="7">
    <location>
        <begin position="1"/>
        <end position="40"/>
    </location>
</feature>
<sequence>MPEDRRNDSHPKRSHRNKPSQKAGPRPGVAEAPAKPGLKSRQAAAKILAAVIDRKTSLDGMLDQEHGNPAYRELNDADRALVRAILNSALRHLPRIRAAIDSLLQTPLPEGARALEHVLTVAAAQILYLDIPDHSAVDLAVEQAQSDPRNRRFASLVNAVLRRLSREKEAILEKVQVVPPIPAWFYDRLVAHYGRAEAEAISEAQLVPAAIDLTVKSDPALWAERLGGTVLPTGSVRLGDFTGTIPSLPGFAEGAWWVQDAAASIPARLFGDLSGKTAVDLCAAPGGKTAQLILAGAMVTGLDQSSSRLRRLKGNLERLGLEARTKETDMADFRPDELFDAALLDAPCSSTGTTRRHPDVLWTKGPEDVEKLARLQERLLRHALTVVKPGGIVVFSNCSLDPREGEEVVARVLAEGLCARIPITPSDWPGLEAAITAVGEFRTTPAMLPLGPPFSGGLDGFYAAVLRRADDGDN</sequence>
<dbReference type="Pfam" id="PF01029">
    <property type="entry name" value="NusB"/>
    <property type="match status" value="1"/>
</dbReference>
<proteinExistence type="inferred from homology"/>
<dbReference type="AlphaFoldDB" id="A0A2A6LTJ6"/>
<dbReference type="Pfam" id="PF01189">
    <property type="entry name" value="Methyltr_RsmB-F"/>
    <property type="match status" value="1"/>
</dbReference>
<reference evidence="9 12" key="1">
    <citation type="journal article" date="2013" name="Genome Biol.">
        <title>Comparative genomics of the core and accessory genomes of 48 Sinorhizobium strains comprising five genospecies.</title>
        <authorList>
            <person name="Sugawara M."/>
            <person name="Epstein B."/>
            <person name="Badgley B.D."/>
            <person name="Unno T."/>
            <person name="Xu L."/>
            <person name="Reese J."/>
            <person name="Gyaneshwar P."/>
            <person name="Denny R."/>
            <person name="Mudge J."/>
            <person name="Bharti A.K."/>
            <person name="Farmer A.D."/>
            <person name="May G.D."/>
            <person name="Woodward J.E."/>
            <person name="Medigue C."/>
            <person name="Vallenet D."/>
            <person name="Lajus A."/>
            <person name="Rouy Z."/>
            <person name="Martinez-Vaz B."/>
            <person name="Tiffin P."/>
            <person name="Young N.D."/>
            <person name="Sadowsky M.J."/>
        </authorList>
    </citation>
    <scope>NUCLEOTIDE SEQUENCE [LARGE SCALE GENOMIC DNA]</scope>
    <source>
        <strain evidence="9 12">USDA205</strain>
    </source>
</reference>
<dbReference type="Proteomes" id="UP000220353">
    <property type="component" value="Unassembled WGS sequence"/>
</dbReference>
<evidence type="ECO:0000256" key="7">
    <source>
        <dbReference type="SAM" id="MobiDB-lite"/>
    </source>
</evidence>
<feature type="coiled-coil region" evidence="6">
    <location>
        <begin position="302"/>
        <end position="329"/>
    </location>
</feature>
<evidence type="ECO:0000256" key="5">
    <source>
        <dbReference type="PROSITE-ProRule" id="PRU01023"/>
    </source>
</evidence>
<dbReference type="GO" id="GO:0008173">
    <property type="term" value="F:RNA methyltransferase activity"/>
    <property type="evidence" value="ECO:0007669"/>
    <property type="project" value="InterPro"/>
</dbReference>
<keyword evidence="4 5" id="KW-0694">RNA-binding</keyword>
<dbReference type="InterPro" id="IPR035926">
    <property type="entry name" value="NusB-like_sf"/>
</dbReference>
<dbReference type="InterPro" id="IPR029063">
    <property type="entry name" value="SAM-dependent_MTases_sf"/>
</dbReference>
<keyword evidence="6" id="KW-0175">Coiled coil</keyword>
<dbReference type="InterPro" id="IPR006027">
    <property type="entry name" value="NusB_RsmB_TIM44"/>
</dbReference>
<dbReference type="SUPFAM" id="SSF48013">
    <property type="entry name" value="NusB-like"/>
    <property type="match status" value="1"/>
</dbReference>
<reference evidence="10 11" key="2">
    <citation type="submission" date="2017-09" db="EMBL/GenBank/DDBJ databases">
        <title>Comparative genomics of rhizobia isolated from Phaseolus vulgaris in China.</title>
        <authorList>
            <person name="Tong W."/>
        </authorList>
    </citation>
    <scope>NUCLEOTIDE SEQUENCE [LARGE SCALE GENOMIC DNA]</scope>
    <source>
        <strain evidence="10 11">PCH1</strain>
    </source>
</reference>
<comment type="similarity">
    <text evidence="5">Belongs to the class I-like SAM-binding methyltransferase superfamily. RsmB/NOP family.</text>
</comment>
<evidence type="ECO:0000313" key="11">
    <source>
        <dbReference type="Proteomes" id="UP000220353"/>
    </source>
</evidence>
<keyword evidence="1 5" id="KW-0489">Methyltransferase</keyword>
<feature type="domain" description="SAM-dependent MTase RsmB/NOP-type" evidence="8">
    <location>
        <begin position="182"/>
        <end position="469"/>
    </location>
</feature>
<dbReference type="CDD" id="cd02440">
    <property type="entry name" value="AdoMet_MTases"/>
    <property type="match status" value="1"/>
</dbReference>
<comment type="caution">
    <text evidence="10">The sequence shown here is derived from an EMBL/GenBank/DDBJ whole genome shotgun (WGS) entry which is preliminary data.</text>
</comment>
<evidence type="ECO:0000259" key="8">
    <source>
        <dbReference type="PROSITE" id="PS51686"/>
    </source>
</evidence>
<feature type="binding site" evidence="5">
    <location>
        <position position="329"/>
    </location>
    <ligand>
        <name>S-adenosyl-L-methionine</name>
        <dbReference type="ChEBI" id="CHEBI:59789"/>
    </ligand>
</feature>
<keyword evidence="3 5" id="KW-0949">S-adenosyl-L-methionine</keyword>
<dbReference type="GO" id="GO:0003723">
    <property type="term" value="F:RNA binding"/>
    <property type="evidence" value="ECO:0007669"/>
    <property type="project" value="UniProtKB-UniRule"/>
</dbReference>
<evidence type="ECO:0000313" key="9">
    <source>
        <dbReference type="EMBL" id="MQX08782.1"/>
    </source>
</evidence>
<evidence type="ECO:0000256" key="1">
    <source>
        <dbReference type="ARBA" id="ARBA00022603"/>
    </source>
</evidence>
<dbReference type="EMBL" id="NWTC01000017">
    <property type="protein sequence ID" value="PDT45871.1"/>
    <property type="molecule type" value="Genomic_DNA"/>
</dbReference>
<feature type="binding site" evidence="5">
    <location>
        <position position="303"/>
    </location>
    <ligand>
        <name>S-adenosyl-L-methionine</name>
        <dbReference type="ChEBI" id="CHEBI:59789"/>
    </ligand>
</feature>
<accession>A0A2A6LTJ6</accession>
<dbReference type="PROSITE" id="PS51686">
    <property type="entry name" value="SAM_MT_RSMB_NOP"/>
    <property type="match status" value="1"/>
</dbReference>
<feature type="active site" description="Nucleophile" evidence="5">
    <location>
        <position position="398"/>
    </location>
</feature>
<dbReference type="InterPro" id="IPR023267">
    <property type="entry name" value="RCMT"/>
</dbReference>
<dbReference type="PANTHER" id="PTHR22807:SF61">
    <property type="entry name" value="NOL1_NOP2_SUN FAMILY PROTEIN _ ANTITERMINATION NUSB DOMAIN-CONTAINING PROTEIN"/>
    <property type="match status" value="1"/>
</dbReference>
<dbReference type="GO" id="GO:0006355">
    <property type="term" value="P:regulation of DNA-templated transcription"/>
    <property type="evidence" value="ECO:0007669"/>
    <property type="project" value="InterPro"/>
</dbReference>
<organism evidence="10 11">
    <name type="scientific">Rhizobium fredii</name>
    <name type="common">Sinorhizobium fredii</name>
    <dbReference type="NCBI Taxonomy" id="380"/>
    <lineage>
        <taxon>Bacteria</taxon>
        <taxon>Pseudomonadati</taxon>
        <taxon>Pseudomonadota</taxon>
        <taxon>Alphaproteobacteria</taxon>
        <taxon>Hyphomicrobiales</taxon>
        <taxon>Rhizobiaceae</taxon>
        <taxon>Sinorhizobium/Ensifer group</taxon>
        <taxon>Sinorhizobium</taxon>
    </lineage>
</organism>